<organism evidence="1 2">
    <name type="scientific">Knoellia remsis</name>
    <dbReference type="NCBI Taxonomy" id="407159"/>
    <lineage>
        <taxon>Bacteria</taxon>
        <taxon>Bacillati</taxon>
        <taxon>Actinomycetota</taxon>
        <taxon>Actinomycetes</taxon>
        <taxon>Micrococcales</taxon>
        <taxon>Intrasporangiaceae</taxon>
        <taxon>Knoellia</taxon>
    </lineage>
</organism>
<evidence type="ECO:0000313" key="2">
    <source>
        <dbReference type="Proteomes" id="UP000237822"/>
    </source>
</evidence>
<protein>
    <submittedName>
        <fullName evidence="1">Uncharacterized protein DUF4192</fullName>
    </submittedName>
</protein>
<reference evidence="1 2" key="1">
    <citation type="submission" date="2018-03" db="EMBL/GenBank/DDBJ databases">
        <title>Genomic Encyclopedia of Archaeal and Bacterial Type Strains, Phase II (KMG-II): from individual species to whole genera.</title>
        <authorList>
            <person name="Goeker M."/>
        </authorList>
    </citation>
    <scope>NUCLEOTIDE SEQUENCE [LARGE SCALE GENOMIC DNA]</scope>
    <source>
        <strain evidence="1 2">ATCC BAA-1496</strain>
    </source>
</reference>
<comment type="caution">
    <text evidence="1">The sequence shown here is derived from an EMBL/GenBank/DDBJ whole genome shotgun (WGS) entry which is preliminary data.</text>
</comment>
<evidence type="ECO:0000313" key="1">
    <source>
        <dbReference type="EMBL" id="PRY56090.1"/>
    </source>
</evidence>
<dbReference type="Pfam" id="PF13830">
    <property type="entry name" value="DUF4192"/>
    <property type="match status" value="2"/>
</dbReference>
<dbReference type="InterPro" id="IPR025447">
    <property type="entry name" value="DUF4192"/>
</dbReference>
<proteinExistence type="predicted"/>
<dbReference type="AlphaFoldDB" id="A0A2T0UDS4"/>
<dbReference type="EMBL" id="PVTI01000020">
    <property type="protein sequence ID" value="PRY56090.1"/>
    <property type="molecule type" value="Genomic_DNA"/>
</dbReference>
<dbReference type="Proteomes" id="UP000237822">
    <property type="component" value="Unassembled WGS sequence"/>
</dbReference>
<gene>
    <name evidence="1" type="ORF">BCF74_12039</name>
</gene>
<sequence>MPTLGHMTHSLKISTTDELLAVLPYQLGYRLDDCVVLAMMTGGVMAPIARVDIPPERHVREAADGILESIDRIGPDAILLVGYEGEAGASRSLMTRLHEGILRRHIGVVDHVVVRDGCWWGWCCRPTDELVGLRPEHAAGHALPDDAAVPAVAELIARGAAPLESRTALSSLVAEDRCASTPVGDELATLWQEVDAVLDPEGVFDETAPEDPAVATVLENARRWMEEVDRVPELWSRVLEPQGDRGDACEVSDSELARMLLSLRNKEWRDALIAWMSPVMFPLDIIDDRSTSLLADAVPSGPVLTAAWSEAVQGRLLGLARRVPDEWGGEAAAICTVTAAVAWGLGNGSVAGDAVIRALRADGTYRLARYLDQMIAHQLRPERSWADLAA</sequence>
<name>A0A2T0UDS4_9MICO</name>
<accession>A0A2T0UDS4</accession>
<keyword evidence="2" id="KW-1185">Reference proteome</keyword>